<keyword evidence="2" id="KW-1185">Reference proteome</keyword>
<gene>
    <name evidence="1" type="ORF">H7C18_00070</name>
</gene>
<dbReference type="EMBL" id="JACJVO010000001">
    <property type="protein sequence ID" value="MBB6729290.1"/>
    <property type="molecule type" value="Genomic_DNA"/>
</dbReference>
<proteinExistence type="predicted"/>
<organism evidence="1 2">
    <name type="scientific">Cohnella zeiphila</name>
    <dbReference type="NCBI Taxonomy" id="2761120"/>
    <lineage>
        <taxon>Bacteria</taxon>
        <taxon>Bacillati</taxon>
        <taxon>Bacillota</taxon>
        <taxon>Bacilli</taxon>
        <taxon>Bacillales</taxon>
        <taxon>Paenibacillaceae</taxon>
        <taxon>Cohnella</taxon>
    </lineage>
</organism>
<dbReference type="RefSeq" id="WP_185126968.1">
    <property type="nucleotide sequence ID" value="NZ_JACJVO010000001.1"/>
</dbReference>
<comment type="caution">
    <text evidence="1">The sequence shown here is derived from an EMBL/GenBank/DDBJ whole genome shotgun (WGS) entry which is preliminary data.</text>
</comment>
<evidence type="ECO:0000313" key="2">
    <source>
        <dbReference type="Proteomes" id="UP000564644"/>
    </source>
</evidence>
<dbReference type="Proteomes" id="UP000564644">
    <property type="component" value="Unassembled WGS sequence"/>
</dbReference>
<reference evidence="1 2" key="1">
    <citation type="submission" date="2020-08" db="EMBL/GenBank/DDBJ databases">
        <title>Cohnella phylogeny.</title>
        <authorList>
            <person name="Dunlap C."/>
        </authorList>
    </citation>
    <scope>NUCLEOTIDE SEQUENCE [LARGE SCALE GENOMIC DNA]</scope>
    <source>
        <strain evidence="1 2">CBP 2801</strain>
    </source>
</reference>
<sequence length="196" mass="22449">MAERVATEYVNASLTVTEAEMTLLFTLCETQQLRLQVFVLDNGNQEIVLEDRGGGEAIRLTFERDGRGYRCVLSCRVVKPTLTNALRKLVSTFRGDAVVNRIYPTFTMVYHYLQGKVIRIVEIKGNELRTVFEQRDTLGWLEAQFKRQAVEEEIGILRAAVNEWLDKRNRAGSPEEIAEIDERLKAHSRLLFALEA</sequence>
<protein>
    <submittedName>
        <fullName evidence="1">Non-ribosomal peptide synthetase module</fullName>
    </submittedName>
</protein>
<evidence type="ECO:0000313" key="1">
    <source>
        <dbReference type="EMBL" id="MBB6729290.1"/>
    </source>
</evidence>
<dbReference type="AlphaFoldDB" id="A0A7X0SG02"/>
<accession>A0A7X0SG02</accession>
<name>A0A7X0SG02_9BACL</name>